<evidence type="ECO:0000256" key="8">
    <source>
        <dbReference type="ARBA" id="ARBA00024386"/>
    </source>
</evidence>
<dbReference type="NCBIfam" id="TIGR02055">
    <property type="entry name" value="APS_reductase"/>
    <property type="match status" value="1"/>
</dbReference>
<dbReference type="GO" id="GO:0043866">
    <property type="term" value="F:adenylyl-sulfate reductase (thioredoxin) activity"/>
    <property type="evidence" value="ECO:0007669"/>
    <property type="project" value="UniProtKB-EC"/>
</dbReference>
<feature type="binding site" evidence="12">
    <location>
        <position position="207"/>
    </location>
    <ligand>
        <name>[4Fe-4S] cluster</name>
        <dbReference type="ChEBI" id="CHEBI:49883"/>
    </ligand>
</feature>
<evidence type="ECO:0000259" key="13">
    <source>
        <dbReference type="Pfam" id="PF01507"/>
    </source>
</evidence>
<evidence type="ECO:0000256" key="9">
    <source>
        <dbReference type="ARBA" id="ARBA00029514"/>
    </source>
</evidence>
<evidence type="ECO:0000256" key="5">
    <source>
        <dbReference type="ARBA" id="ARBA00023014"/>
    </source>
</evidence>
<dbReference type="PIRSF" id="PIRSF000857">
    <property type="entry name" value="PAPS_reductase"/>
    <property type="match status" value="1"/>
</dbReference>
<dbReference type="EMBL" id="JARRTL010000015">
    <property type="protein sequence ID" value="MEC0486208.1"/>
    <property type="molecule type" value="Genomic_DNA"/>
</dbReference>
<evidence type="ECO:0000313" key="17">
    <source>
        <dbReference type="Proteomes" id="UP001341297"/>
    </source>
</evidence>
<comment type="similarity">
    <text evidence="1 12">Belongs to the PAPS reductase family. CysH subfamily.</text>
</comment>
<keyword evidence="3 12" id="KW-0560">Oxidoreductase</keyword>
<dbReference type="PANTHER" id="PTHR46509:SF1">
    <property type="entry name" value="PHOSPHOADENOSINE PHOSPHOSULFATE REDUCTASE"/>
    <property type="match status" value="1"/>
</dbReference>
<dbReference type="EC" id="1.8.4.10" evidence="8 12"/>
<dbReference type="InterPro" id="IPR011798">
    <property type="entry name" value="APS_reductase"/>
</dbReference>
<proteinExistence type="inferred from homology"/>
<accession>A0A0T6BMH5</accession>
<dbReference type="RefSeq" id="WP_057957659.1">
    <property type="nucleotide sequence ID" value="NZ_CP023481.1"/>
</dbReference>
<evidence type="ECO:0000256" key="11">
    <source>
        <dbReference type="ARBA" id="ARBA00032041"/>
    </source>
</evidence>
<dbReference type="SUPFAM" id="SSF52402">
    <property type="entry name" value="Adenine nucleotide alpha hydrolases-like"/>
    <property type="match status" value="1"/>
</dbReference>
<evidence type="ECO:0000256" key="4">
    <source>
        <dbReference type="ARBA" id="ARBA00023004"/>
    </source>
</evidence>
<feature type="binding site" evidence="12">
    <location>
        <position position="121"/>
    </location>
    <ligand>
        <name>[4Fe-4S] cluster</name>
        <dbReference type="ChEBI" id="CHEBI:49883"/>
    </ligand>
</feature>
<comment type="subcellular location">
    <subcellularLocation>
        <location evidence="12">Cytoplasm</location>
    </subcellularLocation>
</comment>
<evidence type="ECO:0000256" key="1">
    <source>
        <dbReference type="ARBA" id="ARBA00009732"/>
    </source>
</evidence>
<dbReference type="PANTHER" id="PTHR46509">
    <property type="entry name" value="PHOSPHOADENOSINE PHOSPHOSULFATE REDUCTASE"/>
    <property type="match status" value="1"/>
</dbReference>
<evidence type="ECO:0000313" key="14">
    <source>
        <dbReference type="EMBL" id="KRT92840.1"/>
    </source>
</evidence>
<keyword evidence="12" id="KW-0479">Metal-binding</keyword>
<comment type="pathway">
    <text evidence="7 12">Sulfur metabolism; hydrogen sulfide biosynthesis; sulfite from sulfate.</text>
</comment>
<dbReference type="STRING" id="1664069.BGLY_2294"/>
<protein>
    <recommendedName>
        <fullName evidence="9 12">Adenosine 5'-phosphosulfate reductase</fullName>
        <shortName evidence="12">APS reductase</shortName>
        <ecNumber evidence="8 12">1.8.4.10</ecNumber>
    </recommendedName>
    <alternativeName>
        <fullName evidence="11 12">5'-adenylylsulfate reductase</fullName>
    </alternativeName>
    <alternativeName>
        <fullName evidence="10 12">Thioredoxin-dependent 5'-adenylylsulfate reductase</fullName>
    </alternativeName>
</protein>
<evidence type="ECO:0000256" key="6">
    <source>
        <dbReference type="ARBA" id="ARBA00024298"/>
    </source>
</evidence>
<keyword evidence="5 12" id="KW-0411">Iron-sulfur</keyword>
<dbReference type="OrthoDB" id="9772604at2"/>
<evidence type="ECO:0000256" key="3">
    <source>
        <dbReference type="ARBA" id="ARBA00023002"/>
    </source>
</evidence>
<keyword evidence="17" id="KW-1185">Reference proteome</keyword>
<reference evidence="15 17" key="3">
    <citation type="submission" date="2023-03" db="EMBL/GenBank/DDBJ databases">
        <title>Agriculturally important microbes genome sequencing.</title>
        <authorList>
            <person name="Dunlap C."/>
        </authorList>
    </citation>
    <scope>NUCLEOTIDE SEQUENCE [LARGE SCALE GENOMIC DNA]</scope>
    <source>
        <strain evidence="15 17">CBP-3203</strain>
    </source>
</reference>
<feature type="binding site" evidence="12">
    <location>
        <position position="204"/>
    </location>
    <ligand>
        <name>[4Fe-4S] cluster</name>
        <dbReference type="ChEBI" id="CHEBI:49883"/>
    </ligand>
</feature>
<dbReference type="GO" id="GO:0019379">
    <property type="term" value="P:sulfate assimilation, phosphoadenylyl sulfate reduction by phosphoadenylyl-sulfate reductase (thioredoxin)"/>
    <property type="evidence" value="ECO:0007669"/>
    <property type="project" value="UniProtKB-UniRule"/>
</dbReference>
<reference evidence="14" key="2">
    <citation type="submission" date="2015-10" db="EMBL/GenBank/DDBJ databases">
        <authorList>
            <person name="Gilbert D.G."/>
        </authorList>
    </citation>
    <scope>NUCLEOTIDE SEQUENCE</scope>
    <source>
        <strain evidence="14">GO-13</strain>
    </source>
</reference>
<dbReference type="Proteomes" id="UP001341297">
    <property type="component" value="Unassembled WGS sequence"/>
</dbReference>
<dbReference type="InterPro" id="IPR004511">
    <property type="entry name" value="PAPS/APS_Rdtase"/>
</dbReference>
<dbReference type="Pfam" id="PF01507">
    <property type="entry name" value="PAPS_reduct"/>
    <property type="match status" value="1"/>
</dbReference>
<dbReference type="GO" id="GO:0051539">
    <property type="term" value="F:4 iron, 4 sulfur cluster binding"/>
    <property type="evidence" value="ECO:0007669"/>
    <property type="project" value="UniProtKB-UniRule"/>
</dbReference>
<dbReference type="GO" id="GO:0070814">
    <property type="term" value="P:hydrogen sulfide biosynthetic process"/>
    <property type="evidence" value="ECO:0007669"/>
    <property type="project" value="UniProtKB-UniRule"/>
</dbReference>
<evidence type="ECO:0000256" key="2">
    <source>
        <dbReference type="ARBA" id="ARBA00022490"/>
    </source>
</evidence>
<name>A0A0T6BMH5_9BACI</name>
<evidence type="ECO:0000256" key="10">
    <source>
        <dbReference type="ARBA" id="ARBA00030894"/>
    </source>
</evidence>
<dbReference type="GO" id="GO:0004604">
    <property type="term" value="F:phosphoadenylyl-sulfate reductase (thioredoxin) activity"/>
    <property type="evidence" value="ECO:0007669"/>
    <property type="project" value="UniProtKB-UniRule"/>
</dbReference>
<comment type="caution">
    <text evidence="14">The sequence shown here is derived from an EMBL/GenBank/DDBJ whole genome shotgun (WGS) entry which is preliminary data.</text>
</comment>
<dbReference type="NCBIfam" id="NF002537">
    <property type="entry name" value="PRK02090.1"/>
    <property type="match status" value="1"/>
</dbReference>
<evidence type="ECO:0000313" key="15">
    <source>
        <dbReference type="EMBL" id="MEC0486208.1"/>
    </source>
</evidence>
<evidence type="ECO:0000256" key="7">
    <source>
        <dbReference type="ARBA" id="ARBA00024327"/>
    </source>
</evidence>
<gene>
    <name evidence="12" type="primary">cysH</name>
    <name evidence="14" type="ORF">AB447_221380</name>
    <name evidence="15" type="ORF">P8828_15520</name>
</gene>
<dbReference type="Proteomes" id="UP000036168">
    <property type="component" value="Unassembled WGS sequence"/>
</dbReference>
<reference evidence="14 16" key="1">
    <citation type="journal article" date="2015" name="Int. J. Syst. Evol. Microbiol.">
        <title>Bacillus glycinifermentans sp. nov., isolated from fermented soybean paste.</title>
        <authorList>
            <person name="Kim S.J."/>
            <person name="Dunlap C.A."/>
            <person name="Kwon S.W."/>
            <person name="Rooney A.P."/>
        </authorList>
    </citation>
    <scope>NUCLEOTIDE SEQUENCE [LARGE SCALE GENOMIC DNA]</scope>
    <source>
        <strain evidence="14 16">GO-13</strain>
    </source>
</reference>
<feature type="active site" description="Nucleophile; cysteine thiosulfonate intermediate" evidence="12">
    <location>
        <position position="230"/>
    </location>
</feature>
<dbReference type="GO" id="GO:0005737">
    <property type="term" value="C:cytoplasm"/>
    <property type="evidence" value="ECO:0007669"/>
    <property type="project" value="UniProtKB-SubCell"/>
</dbReference>
<feature type="domain" description="Phosphoadenosine phosphosulphate reductase" evidence="13">
    <location>
        <begin position="38"/>
        <end position="210"/>
    </location>
</feature>
<dbReference type="Gene3D" id="3.40.50.620">
    <property type="entry name" value="HUPs"/>
    <property type="match status" value="1"/>
</dbReference>
<organism evidence="14 16">
    <name type="scientific">Bacillus glycinifermentans</name>
    <dbReference type="NCBI Taxonomy" id="1664069"/>
    <lineage>
        <taxon>Bacteria</taxon>
        <taxon>Bacillati</taxon>
        <taxon>Bacillota</taxon>
        <taxon>Bacilli</taxon>
        <taxon>Bacillales</taxon>
        <taxon>Bacillaceae</taxon>
        <taxon>Bacillus</taxon>
    </lineage>
</organism>
<dbReference type="InterPro" id="IPR002500">
    <property type="entry name" value="PAPS_reduct_dom"/>
</dbReference>
<comment type="function">
    <text evidence="6 12">Catalyzes the formation of sulfite from adenosine 5'-phosphosulfate (APS) using thioredoxin as an electron donor.</text>
</comment>
<dbReference type="InterPro" id="IPR014729">
    <property type="entry name" value="Rossmann-like_a/b/a_fold"/>
</dbReference>
<dbReference type="GO" id="GO:0019344">
    <property type="term" value="P:cysteine biosynthetic process"/>
    <property type="evidence" value="ECO:0007669"/>
    <property type="project" value="InterPro"/>
</dbReference>
<dbReference type="FunFam" id="3.40.50.620:FF:000095">
    <property type="entry name" value="Phosphoadenosine phosphosulfate reductase"/>
    <property type="match status" value="1"/>
</dbReference>
<evidence type="ECO:0000256" key="12">
    <source>
        <dbReference type="HAMAP-Rule" id="MF_00063"/>
    </source>
</evidence>
<evidence type="ECO:0000313" key="16">
    <source>
        <dbReference type="Proteomes" id="UP000036168"/>
    </source>
</evidence>
<dbReference type="EMBL" id="LECW02000026">
    <property type="protein sequence ID" value="KRT92840.1"/>
    <property type="molecule type" value="Genomic_DNA"/>
</dbReference>
<sequence>MNGVLTYHTWNEDAAKETMDRFCGDTDVLKWAYRTYDNIVYACSFGAEGVVLIDLISKIKKDATIVFLDTGLHFQETYDLIKTIKDKYPGLTISCLKPDITLEEQEDRYGSELWKRQPDMCCALRKIEPLKKHLSGADAWITGLRREQSETRRHVRYINKDDKFKLIKICPLIHWTWDDVWSYIKLNHLTYHKLHDEHYPSIGCEVCTLPVAEGDDIRAGRWANLAKTECGLHQSRQDFRLG</sequence>
<dbReference type="AlphaFoldDB" id="A0A0T6BMH5"/>
<dbReference type="NCBIfam" id="TIGR00434">
    <property type="entry name" value="cysH"/>
    <property type="match status" value="1"/>
</dbReference>
<dbReference type="HAMAP" id="MF_00063">
    <property type="entry name" value="CysH"/>
    <property type="match status" value="1"/>
</dbReference>
<dbReference type="CDD" id="cd23945">
    <property type="entry name" value="PAPS_reductase"/>
    <property type="match status" value="1"/>
</dbReference>
<feature type="binding site" evidence="12">
    <location>
        <position position="122"/>
    </location>
    <ligand>
        <name>[4Fe-4S] cluster</name>
        <dbReference type="ChEBI" id="CHEBI:49883"/>
    </ligand>
</feature>
<keyword evidence="2 12" id="KW-0963">Cytoplasm</keyword>
<keyword evidence="4 12" id="KW-0408">Iron</keyword>
<comment type="catalytic activity">
    <reaction evidence="12">
        <text>[thioredoxin]-disulfide + sulfite + AMP + 2 H(+) = adenosine 5'-phosphosulfate + [thioredoxin]-dithiol</text>
        <dbReference type="Rhea" id="RHEA:21976"/>
        <dbReference type="Rhea" id="RHEA-COMP:10698"/>
        <dbReference type="Rhea" id="RHEA-COMP:10700"/>
        <dbReference type="ChEBI" id="CHEBI:15378"/>
        <dbReference type="ChEBI" id="CHEBI:17359"/>
        <dbReference type="ChEBI" id="CHEBI:29950"/>
        <dbReference type="ChEBI" id="CHEBI:50058"/>
        <dbReference type="ChEBI" id="CHEBI:58243"/>
        <dbReference type="ChEBI" id="CHEBI:456215"/>
        <dbReference type="EC" id="1.8.4.10"/>
    </reaction>
</comment>
<dbReference type="GO" id="GO:0046872">
    <property type="term" value="F:metal ion binding"/>
    <property type="evidence" value="ECO:0007669"/>
    <property type="project" value="UniProtKB-KW"/>
</dbReference>
<comment type="cofactor">
    <cofactor evidence="12">
        <name>[4Fe-4S] cluster</name>
        <dbReference type="ChEBI" id="CHEBI:49883"/>
    </cofactor>
    <text evidence="12">Binds 1 [4Fe-4S] cluster per subunit.</text>
</comment>